<evidence type="ECO:0000256" key="1">
    <source>
        <dbReference type="ARBA" id="ARBA00022527"/>
    </source>
</evidence>
<keyword evidence="1" id="KW-0723">Serine/threonine-protein kinase</keyword>
<dbReference type="OrthoDB" id="3527613at2"/>
<dbReference type="PANTHER" id="PTHR35526">
    <property type="entry name" value="ANTI-SIGMA-F FACTOR RSBW-RELATED"/>
    <property type="match status" value="1"/>
</dbReference>
<dbReference type="STRING" id="310781.SAMN05216259_108179"/>
<dbReference type="Gene3D" id="3.30.565.10">
    <property type="entry name" value="Histidine kinase-like ATPase, C-terminal domain"/>
    <property type="match status" value="1"/>
</dbReference>
<evidence type="ECO:0000313" key="5">
    <source>
        <dbReference type="Proteomes" id="UP000199341"/>
    </source>
</evidence>
<dbReference type="Proteomes" id="UP000199341">
    <property type="component" value="Unassembled WGS sequence"/>
</dbReference>
<keyword evidence="4" id="KW-0808">Transferase</keyword>
<feature type="region of interest" description="Disordered" evidence="2">
    <location>
        <begin position="316"/>
        <end position="341"/>
    </location>
</feature>
<gene>
    <name evidence="4" type="ORF">SAMN05216259_108179</name>
</gene>
<dbReference type="CDD" id="cd16936">
    <property type="entry name" value="HATPase_RsbW-like"/>
    <property type="match status" value="1"/>
</dbReference>
<organism evidence="4 5">
    <name type="scientific">Actinacidiphila guanduensis</name>
    <dbReference type="NCBI Taxonomy" id="310781"/>
    <lineage>
        <taxon>Bacteria</taxon>
        <taxon>Bacillati</taxon>
        <taxon>Actinomycetota</taxon>
        <taxon>Actinomycetes</taxon>
        <taxon>Kitasatosporales</taxon>
        <taxon>Streptomycetaceae</taxon>
        <taxon>Actinacidiphila</taxon>
    </lineage>
</organism>
<dbReference type="SUPFAM" id="SSF55874">
    <property type="entry name" value="ATPase domain of HSP90 chaperone/DNA topoisomerase II/histidine kinase"/>
    <property type="match status" value="1"/>
</dbReference>
<dbReference type="InterPro" id="IPR003594">
    <property type="entry name" value="HATPase_dom"/>
</dbReference>
<sequence length="341" mass="35699">MTVTVASRPTGHPGYCETLPSLPESAGAARRLVGAACAAWGLAGPAEDGGLVVSELVANAVRHAPGPGVRVAVERLAPRRVRVAVSDFSQVRPVLRAPGGGAEGGRGLLLVAALASDWGADVRSWGKTVWAELQDPPEPEEHARVEEMEDVEDVEDMVQDEQDGAALSGSGAEVDEGRTWTITTSDGQVVRGFLPAWAANDPSAAGVVPGRLPAVLEEMHLYGELFEGEVLPSNRPSDLQPCVVFGVSLHCNPFSDTQTGVPVIAISVTEDEMISGLGVADVGRVARALERIADRLKHVAIPALVEARTQWAAAHHARTAHQGPPPLPDTRLMPAAVNGEA</sequence>
<dbReference type="RefSeq" id="WP_093785728.1">
    <property type="nucleotide sequence ID" value="NZ_FNIE01000008.1"/>
</dbReference>
<accession>A0A1H0HSD8</accession>
<dbReference type="InterPro" id="IPR036890">
    <property type="entry name" value="HATPase_C_sf"/>
</dbReference>
<dbReference type="PANTHER" id="PTHR35526:SF3">
    <property type="entry name" value="ANTI-SIGMA-F FACTOR RSBW"/>
    <property type="match status" value="1"/>
</dbReference>
<dbReference type="Pfam" id="PF21848">
    <property type="entry name" value="DUF6907"/>
    <property type="match status" value="1"/>
</dbReference>
<dbReference type="EMBL" id="FNIE01000008">
    <property type="protein sequence ID" value="SDO22048.1"/>
    <property type="molecule type" value="Genomic_DNA"/>
</dbReference>
<dbReference type="Pfam" id="PF13581">
    <property type="entry name" value="HATPase_c_2"/>
    <property type="match status" value="1"/>
</dbReference>
<protein>
    <submittedName>
        <fullName evidence="4">Anti-sigma regulatory factor (Ser/Thr protein kinase)</fullName>
    </submittedName>
</protein>
<name>A0A1H0HSD8_9ACTN</name>
<dbReference type="GO" id="GO:0004674">
    <property type="term" value="F:protein serine/threonine kinase activity"/>
    <property type="evidence" value="ECO:0007669"/>
    <property type="project" value="UniProtKB-KW"/>
</dbReference>
<dbReference type="InterPro" id="IPR050267">
    <property type="entry name" value="Anti-sigma-factor_SerPK"/>
</dbReference>
<keyword evidence="4" id="KW-0418">Kinase</keyword>
<feature type="domain" description="Histidine kinase/HSP90-like ATPase" evidence="3">
    <location>
        <begin position="19"/>
        <end position="130"/>
    </location>
</feature>
<dbReference type="AlphaFoldDB" id="A0A1H0HSD8"/>
<keyword evidence="5" id="KW-1185">Reference proteome</keyword>
<evidence type="ECO:0000256" key="2">
    <source>
        <dbReference type="SAM" id="MobiDB-lite"/>
    </source>
</evidence>
<proteinExistence type="predicted"/>
<evidence type="ECO:0000313" key="4">
    <source>
        <dbReference type="EMBL" id="SDO22048.1"/>
    </source>
</evidence>
<dbReference type="InterPro" id="IPR054202">
    <property type="entry name" value="DUF6907"/>
</dbReference>
<evidence type="ECO:0000259" key="3">
    <source>
        <dbReference type="Pfam" id="PF13581"/>
    </source>
</evidence>
<reference evidence="4 5" key="1">
    <citation type="submission" date="2016-10" db="EMBL/GenBank/DDBJ databases">
        <authorList>
            <person name="de Groot N.N."/>
        </authorList>
    </citation>
    <scope>NUCLEOTIDE SEQUENCE [LARGE SCALE GENOMIC DNA]</scope>
    <source>
        <strain evidence="4 5">CGMCC 4.2022</strain>
    </source>
</reference>